<protein>
    <submittedName>
        <fullName evidence="1">Uncharacterized protein</fullName>
    </submittedName>
</protein>
<dbReference type="EMBL" id="JMCC02000057">
    <property type="protein sequence ID" value="KIG15317.1"/>
    <property type="molecule type" value="Genomic_DNA"/>
</dbReference>
<gene>
    <name evidence="1" type="ORF">DB30_05744</name>
</gene>
<dbReference type="AlphaFoldDB" id="A0A0C2D5J5"/>
<proteinExistence type="predicted"/>
<sequence length="164" mass="18301">MRWLDRLLSRDGPYVATRINAIAELGTRVELCGEVEPLELLHDPIDGEPAVVLNYHAHRPGLAQRYFSIQATEGAVEAYQGTNFLLRDDSGTALIQVQPGANLGKLHDNLRNEFGVDLRASIERIGPGDRVRVRGRVAERTDEGSPHRREPWCVVVILDELEDA</sequence>
<comment type="caution">
    <text evidence="1">The sequence shown here is derived from an EMBL/GenBank/DDBJ whole genome shotgun (WGS) entry which is preliminary data.</text>
</comment>
<accession>A0A0C2D5J5</accession>
<name>A0A0C2D5J5_9BACT</name>
<evidence type="ECO:0000313" key="1">
    <source>
        <dbReference type="EMBL" id="KIG15317.1"/>
    </source>
</evidence>
<evidence type="ECO:0000313" key="2">
    <source>
        <dbReference type="Proteomes" id="UP000031599"/>
    </source>
</evidence>
<dbReference type="Proteomes" id="UP000031599">
    <property type="component" value="Unassembled WGS sequence"/>
</dbReference>
<organism evidence="1 2">
    <name type="scientific">Enhygromyxa salina</name>
    <dbReference type="NCBI Taxonomy" id="215803"/>
    <lineage>
        <taxon>Bacteria</taxon>
        <taxon>Pseudomonadati</taxon>
        <taxon>Myxococcota</taxon>
        <taxon>Polyangia</taxon>
        <taxon>Nannocystales</taxon>
        <taxon>Nannocystaceae</taxon>
        <taxon>Enhygromyxa</taxon>
    </lineage>
</organism>
<reference evidence="1 2" key="1">
    <citation type="submission" date="2014-12" db="EMBL/GenBank/DDBJ databases">
        <title>Genome assembly of Enhygromyxa salina DSM 15201.</title>
        <authorList>
            <person name="Sharma G."/>
            <person name="Subramanian S."/>
        </authorList>
    </citation>
    <scope>NUCLEOTIDE SEQUENCE [LARGE SCALE GENOMIC DNA]</scope>
    <source>
        <strain evidence="1 2">DSM 15201</strain>
    </source>
</reference>
<dbReference type="RefSeq" id="WP_052551920.1">
    <property type="nucleotide sequence ID" value="NZ_JMCC02000057.1"/>
</dbReference>